<reference evidence="4 5" key="1">
    <citation type="submission" date="2018-11" db="EMBL/GenBank/DDBJ databases">
        <authorList>
            <person name="Jang G.I."/>
            <person name="Hwang C.Y."/>
        </authorList>
    </citation>
    <scope>NUCLEOTIDE SEQUENCE [LARGE SCALE GENOMIC DNA]</scope>
    <source>
        <strain evidence="4 5">SSM26</strain>
    </source>
</reference>
<feature type="domain" description="NAD-dependent epimerase/dehydratase" evidence="3">
    <location>
        <begin position="4"/>
        <end position="225"/>
    </location>
</feature>
<dbReference type="Proteomes" id="UP000275199">
    <property type="component" value="Unassembled WGS sequence"/>
</dbReference>
<comment type="caution">
    <text evidence="4">The sequence shown here is derived from an EMBL/GenBank/DDBJ whole genome shotgun (WGS) entry which is preliminary data.</text>
</comment>
<dbReference type="PANTHER" id="PTHR43000">
    <property type="entry name" value="DTDP-D-GLUCOSE 4,6-DEHYDRATASE-RELATED"/>
    <property type="match status" value="1"/>
</dbReference>
<name>A0ABX9XCS8_9PSED</name>
<evidence type="ECO:0000259" key="3">
    <source>
        <dbReference type="Pfam" id="PF01370"/>
    </source>
</evidence>
<dbReference type="EMBL" id="RKKU01000041">
    <property type="protein sequence ID" value="ROZ80605.1"/>
    <property type="molecule type" value="Genomic_DNA"/>
</dbReference>
<evidence type="ECO:0000313" key="4">
    <source>
        <dbReference type="EMBL" id="ROZ80605.1"/>
    </source>
</evidence>
<sequence length="301" mass="33221">MKKVVVTGGAGFIGSHLCEKLAGLPGYAVWSLDNYSSGSTDNHVEGVTYLNGDTRDIDQRIDFTPDLVFHLGEYSRTEQSFADVEKVLQFNQSGTQAVIEFCRQRGCKLVYAGSSTKFADAGSGPEQSPYAWTKAANTQLIQLYGKWYGLSYAIAYFYNAYGPREISSGPYATLIGLFTRHMRDGSELQVVHPGAQVRNFTHVRDIVEGVYLVGEHGQGDGYAVGSEEGYSVLDIARMFGGPIKMLPPRPGNRMHASLNSEKTQALGWAPQYSVSQYIKQLRAHDWRQQADAETPLDLTPQ</sequence>
<protein>
    <submittedName>
        <fullName evidence="4">NAD-dependent epimerase/dehydratase family protein</fullName>
    </submittedName>
</protein>
<evidence type="ECO:0000313" key="5">
    <source>
        <dbReference type="Proteomes" id="UP000275199"/>
    </source>
</evidence>
<comment type="similarity">
    <text evidence="2">Belongs to the NAD(P)-dependent epimerase/dehydratase family.</text>
</comment>
<accession>A0ABX9XCS8</accession>
<dbReference type="RefSeq" id="WP_123891361.1">
    <property type="nucleotide sequence ID" value="NZ_RKKU01000041.1"/>
</dbReference>
<dbReference type="Gene3D" id="3.40.50.720">
    <property type="entry name" value="NAD(P)-binding Rossmann-like Domain"/>
    <property type="match status" value="1"/>
</dbReference>
<dbReference type="InterPro" id="IPR036291">
    <property type="entry name" value="NAD(P)-bd_dom_sf"/>
</dbReference>
<organism evidence="4 5">
    <name type="scientific">Pseudomonas neustonica</name>
    <dbReference type="NCBI Taxonomy" id="2487346"/>
    <lineage>
        <taxon>Bacteria</taxon>
        <taxon>Pseudomonadati</taxon>
        <taxon>Pseudomonadota</taxon>
        <taxon>Gammaproteobacteria</taxon>
        <taxon>Pseudomonadales</taxon>
        <taxon>Pseudomonadaceae</taxon>
        <taxon>Pseudomonas</taxon>
    </lineage>
</organism>
<dbReference type="Pfam" id="PF01370">
    <property type="entry name" value="Epimerase"/>
    <property type="match status" value="1"/>
</dbReference>
<keyword evidence="5" id="KW-1185">Reference proteome</keyword>
<comment type="pathway">
    <text evidence="1">Bacterial outer membrane biogenesis; LPS O-antigen biosynthesis.</text>
</comment>
<proteinExistence type="inferred from homology"/>
<evidence type="ECO:0000256" key="2">
    <source>
        <dbReference type="ARBA" id="ARBA00007637"/>
    </source>
</evidence>
<gene>
    <name evidence="4" type="ORF">EF096_19275</name>
</gene>
<evidence type="ECO:0000256" key="1">
    <source>
        <dbReference type="ARBA" id="ARBA00005125"/>
    </source>
</evidence>
<dbReference type="InterPro" id="IPR001509">
    <property type="entry name" value="Epimerase_deHydtase"/>
</dbReference>
<dbReference type="SUPFAM" id="SSF51735">
    <property type="entry name" value="NAD(P)-binding Rossmann-fold domains"/>
    <property type="match status" value="1"/>
</dbReference>